<sequence>MDPNSQRQNHHGALSSLNAAVEATNVAETRAGIALAKAAFGSVSALLTTIRDLVIKKADYVELGLACADVCGALDRGMNGRREDQISRSVLEAIERLTTTVVEIRRNVDGLGKRNRISRFFHANDKDTIAAWRMDLNRILHVFNTELAIDTRVIVSDVHQGV</sequence>
<dbReference type="Proteomes" id="UP000886501">
    <property type="component" value="Unassembled WGS sequence"/>
</dbReference>
<reference evidence="1" key="1">
    <citation type="submission" date="2019-10" db="EMBL/GenBank/DDBJ databases">
        <authorList>
            <consortium name="DOE Joint Genome Institute"/>
            <person name="Kuo A."/>
            <person name="Miyauchi S."/>
            <person name="Kiss E."/>
            <person name="Drula E."/>
            <person name="Kohler A."/>
            <person name="Sanchez-Garcia M."/>
            <person name="Andreopoulos B."/>
            <person name="Barry K.W."/>
            <person name="Bonito G."/>
            <person name="Buee M."/>
            <person name="Carver A."/>
            <person name="Chen C."/>
            <person name="Cichocki N."/>
            <person name="Clum A."/>
            <person name="Culley D."/>
            <person name="Crous P.W."/>
            <person name="Fauchery L."/>
            <person name="Girlanda M."/>
            <person name="Hayes R."/>
            <person name="Keri Z."/>
            <person name="Labutti K."/>
            <person name="Lipzen A."/>
            <person name="Lombard V."/>
            <person name="Magnuson J."/>
            <person name="Maillard F."/>
            <person name="Morin E."/>
            <person name="Murat C."/>
            <person name="Nolan M."/>
            <person name="Ohm R."/>
            <person name="Pangilinan J."/>
            <person name="Pereira M."/>
            <person name="Perotto S."/>
            <person name="Peter M."/>
            <person name="Riley R."/>
            <person name="Sitrit Y."/>
            <person name="Stielow B."/>
            <person name="Szollosi G."/>
            <person name="Zifcakova L."/>
            <person name="Stursova M."/>
            <person name="Spatafora J.W."/>
            <person name="Tedersoo L."/>
            <person name="Vaario L.-M."/>
            <person name="Yamada A."/>
            <person name="Yan M."/>
            <person name="Wang P."/>
            <person name="Xu J."/>
            <person name="Bruns T."/>
            <person name="Baldrian P."/>
            <person name="Vilgalys R."/>
            <person name="Henrissat B."/>
            <person name="Grigoriev I.V."/>
            <person name="Hibbett D."/>
            <person name="Nagy L.G."/>
            <person name="Martin F.M."/>
        </authorList>
    </citation>
    <scope>NUCLEOTIDE SEQUENCE</scope>
    <source>
        <strain evidence="1">P2</strain>
    </source>
</reference>
<name>A0ACB6ZBH9_THEGA</name>
<gene>
    <name evidence="1" type="ORF">BDM02DRAFT_3262004</name>
</gene>
<dbReference type="EMBL" id="MU118045">
    <property type="protein sequence ID" value="KAF9646922.1"/>
    <property type="molecule type" value="Genomic_DNA"/>
</dbReference>
<accession>A0ACB6ZBH9</accession>
<comment type="caution">
    <text evidence="1">The sequence shown here is derived from an EMBL/GenBank/DDBJ whole genome shotgun (WGS) entry which is preliminary data.</text>
</comment>
<proteinExistence type="predicted"/>
<feature type="non-terminal residue" evidence="1">
    <location>
        <position position="162"/>
    </location>
</feature>
<protein>
    <submittedName>
        <fullName evidence="1">Uncharacterized protein</fullName>
    </submittedName>
</protein>
<organism evidence="1 2">
    <name type="scientific">Thelephora ganbajun</name>
    <name type="common">Ganba fungus</name>
    <dbReference type="NCBI Taxonomy" id="370292"/>
    <lineage>
        <taxon>Eukaryota</taxon>
        <taxon>Fungi</taxon>
        <taxon>Dikarya</taxon>
        <taxon>Basidiomycota</taxon>
        <taxon>Agaricomycotina</taxon>
        <taxon>Agaricomycetes</taxon>
        <taxon>Thelephorales</taxon>
        <taxon>Thelephoraceae</taxon>
        <taxon>Thelephora</taxon>
    </lineage>
</organism>
<evidence type="ECO:0000313" key="1">
    <source>
        <dbReference type="EMBL" id="KAF9646922.1"/>
    </source>
</evidence>
<evidence type="ECO:0000313" key="2">
    <source>
        <dbReference type="Proteomes" id="UP000886501"/>
    </source>
</evidence>
<reference evidence="1" key="2">
    <citation type="journal article" date="2020" name="Nat. Commun.">
        <title>Large-scale genome sequencing of mycorrhizal fungi provides insights into the early evolution of symbiotic traits.</title>
        <authorList>
            <person name="Miyauchi S."/>
            <person name="Kiss E."/>
            <person name="Kuo A."/>
            <person name="Drula E."/>
            <person name="Kohler A."/>
            <person name="Sanchez-Garcia M."/>
            <person name="Morin E."/>
            <person name="Andreopoulos B."/>
            <person name="Barry K.W."/>
            <person name="Bonito G."/>
            <person name="Buee M."/>
            <person name="Carver A."/>
            <person name="Chen C."/>
            <person name="Cichocki N."/>
            <person name="Clum A."/>
            <person name="Culley D."/>
            <person name="Crous P.W."/>
            <person name="Fauchery L."/>
            <person name="Girlanda M."/>
            <person name="Hayes R.D."/>
            <person name="Keri Z."/>
            <person name="LaButti K."/>
            <person name="Lipzen A."/>
            <person name="Lombard V."/>
            <person name="Magnuson J."/>
            <person name="Maillard F."/>
            <person name="Murat C."/>
            <person name="Nolan M."/>
            <person name="Ohm R.A."/>
            <person name="Pangilinan J."/>
            <person name="Pereira M.F."/>
            <person name="Perotto S."/>
            <person name="Peter M."/>
            <person name="Pfister S."/>
            <person name="Riley R."/>
            <person name="Sitrit Y."/>
            <person name="Stielow J.B."/>
            <person name="Szollosi G."/>
            <person name="Zifcakova L."/>
            <person name="Stursova M."/>
            <person name="Spatafora J.W."/>
            <person name="Tedersoo L."/>
            <person name="Vaario L.M."/>
            <person name="Yamada A."/>
            <person name="Yan M."/>
            <person name="Wang P."/>
            <person name="Xu J."/>
            <person name="Bruns T."/>
            <person name="Baldrian P."/>
            <person name="Vilgalys R."/>
            <person name="Dunand C."/>
            <person name="Henrissat B."/>
            <person name="Grigoriev I.V."/>
            <person name="Hibbett D."/>
            <person name="Nagy L.G."/>
            <person name="Martin F.M."/>
        </authorList>
    </citation>
    <scope>NUCLEOTIDE SEQUENCE</scope>
    <source>
        <strain evidence="1">P2</strain>
    </source>
</reference>
<keyword evidence="2" id="KW-1185">Reference proteome</keyword>